<evidence type="ECO:0000313" key="2">
    <source>
        <dbReference type="EMBL" id="GMN42371.1"/>
    </source>
</evidence>
<feature type="transmembrane region" description="Helical" evidence="1">
    <location>
        <begin position="59"/>
        <end position="78"/>
    </location>
</feature>
<evidence type="ECO:0000256" key="1">
    <source>
        <dbReference type="SAM" id="Phobius"/>
    </source>
</evidence>
<gene>
    <name evidence="2" type="ORF">TIFTF001_011577</name>
</gene>
<keyword evidence="3" id="KW-1185">Reference proteome</keyword>
<feature type="transmembrane region" description="Helical" evidence="1">
    <location>
        <begin position="125"/>
        <end position="144"/>
    </location>
</feature>
<keyword evidence="1" id="KW-0472">Membrane</keyword>
<protein>
    <submittedName>
        <fullName evidence="2">Uncharacterized protein</fullName>
    </submittedName>
</protein>
<feature type="transmembrane region" description="Helical" evidence="1">
    <location>
        <begin position="98"/>
        <end position="119"/>
    </location>
</feature>
<proteinExistence type="predicted"/>
<comment type="caution">
    <text evidence="2">The sequence shown here is derived from an EMBL/GenBank/DDBJ whole genome shotgun (WGS) entry which is preliminary data.</text>
</comment>
<name>A0AA88D4C7_FICCA</name>
<dbReference type="AlphaFoldDB" id="A0AA88D4C7"/>
<dbReference type="PANTHER" id="PTHR46610:SF20">
    <property type="entry name" value="OS05G0181300 PROTEIN"/>
    <property type="match status" value="1"/>
</dbReference>
<organism evidence="2 3">
    <name type="scientific">Ficus carica</name>
    <name type="common">Common fig</name>
    <dbReference type="NCBI Taxonomy" id="3494"/>
    <lineage>
        <taxon>Eukaryota</taxon>
        <taxon>Viridiplantae</taxon>
        <taxon>Streptophyta</taxon>
        <taxon>Embryophyta</taxon>
        <taxon>Tracheophyta</taxon>
        <taxon>Spermatophyta</taxon>
        <taxon>Magnoliopsida</taxon>
        <taxon>eudicotyledons</taxon>
        <taxon>Gunneridae</taxon>
        <taxon>Pentapetalae</taxon>
        <taxon>rosids</taxon>
        <taxon>fabids</taxon>
        <taxon>Rosales</taxon>
        <taxon>Moraceae</taxon>
        <taxon>Ficeae</taxon>
        <taxon>Ficus</taxon>
    </lineage>
</organism>
<accession>A0AA88D4C7</accession>
<feature type="transmembrane region" description="Helical" evidence="1">
    <location>
        <begin position="29"/>
        <end position="53"/>
    </location>
</feature>
<reference evidence="2" key="1">
    <citation type="submission" date="2023-07" db="EMBL/GenBank/DDBJ databases">
        <title>draft genome sequence of fig (Ficus carica).</title>
        <authorList>
            <person name="Takahashi T."/>
            <person name="Nishimura K."/>
        </authorList>
    </citation>
    <scope>NUCLEOTIDE SEQUENCE</scope>
</reference>
<keyword evidence="1" id="KW-1133">Transmembrane helix</keyword>
<dbReference type="EMBL" id="BTGU01000014">
    <property type="protein sequence ID" value="GMN42371.1"/>
    <property type="molecule type" value="Genomic_DNA"/>
</dbReference>
<dbReference type="Proteomes" id="UP001187192">
    <property type="component" value="Unassembled WGS sequence"/>
</dbReference>
<sequence>MSKNKCQEKATLLPTTTGNDNKSNSEAEFLAYAPLFAYVNLTISSIGTTYRAYANNDMAMVAFIIFVILGYFVLEICFRALKRLPRDEESAKKSLLKFTIWGLSSSILFGFAYQLGTFACLGATLIMYAVVIASSSCIFFVYFIHDDKKNGATVSADGGEKIGTDSWSSCDLEKNDDKKTAAVFEKV</sequence>
<keyword evidence="1" id="KW-0812">Transmembrane</keyword>
<dbReference type="PANTHER" id="PTHR46610">
    <property type="entry name" value="OS05G0181300 PROTEIN"/>
    <property type="match status" value="1"/>
</dbReference>
<dbReference type="InterPro" id="IPR045501">
    <property type="entry name" value="DUF6490"/>
</dbReference>
<evidence type="ECO:0000313" key="3">
    <source>
        <dbReference type="Proteomes" id="UP001187192"/>
    </source>
</evidence>